<dbReference type="HOGENOM" id="CLU_053496_0_0_11"/>
<dbReference type="Pfam" id="PF13469">
    <property type="entry name" value="Sulfotransfer_3"/>
    <property type="match status" value="1"/>
</dbReference>
<gene>
    <name evidence="1" type="ordered locus">Mvan_1960</name>
</gene>
<dbReference type="AlphaFoldDB" id="A1T6H9"/>
<dbReference type="eggNOG" id="ENOG502Z7Q2">
    <property type="taxonomic scope" value="Bacteria"/>
</dbReference>
<accession>A1T6H9</accession>
<evidence type="ECO:0000313" key="1">
    <source>
        <dbReference type="EMBL" id="ABM12779.1"/>
    </source>
</evidence>
<keyword evidence="2" id="KW-1185">Reference proteome</keyword>
<proteinExistence type="predicted"/>
<reference evidence="1" key="1">
    <citation type="submission" date="2006-12" db="EMBL/GenBank/DDBJ databases">
        <title>Complete sequence of Mycobacterium vanbaalenii PYR-1.</title>
        <authorList>
            <consortium name="US DOE Joint Genome Institute"/>
            <person name="Copeland A."/>
            <person name="Lucas S."/>
            <person name="Lapidus A."/>
            <person name="Barry K."/>
            <person name="Detter J.C."/>
            <person name="Glavina del Rio T."/>
            <person name="Hammon N."/>
            <person name="Israni S."/>
            <person name="Dalin E."/>
            <person name="Tice H."/>
            <person name="Pitluck S."/>
            <person name="Singan V."/>
            <person name="Schmutz J."/>
            <person name="Larimer F."/>
            <person name="Land M."/>
            <person name="Hauser L."/>
            <person name="Kyrpides N."/>
            <person name="Anderson I.J."/>
            <person name="Miller C."/>
            <person name="Richardson P."/>
        </authorList>
    </citation>
    <scope>NUCLEOTIDE SEQUENCE [LARGE SCALE GENOMIC DNA]</scope>
    <source>
        <strain evidence="1">PYR-1</strain>
    </source>
</reference>
<dbReference type="PANTHER" id="PTHR36451:SF1">
    <property type="entry name" value="OMEGA-HYDROXY-BETA-DIHYDROMENAQUINONE-9 SULFOTRANSFERASE STF3"/>
    <property type="match status" value="1"/>
</dbReference>
<dbReference type="PANTHER" id="PTHR36451">
    <property type="entry name" value="PAPS-DEPENDENT SULFOTRANSFERASE STF3"/>
    <property type="match status" value="1"/>
</dbReference>
<dbReference type="InterPro" id="IPR052736">
    <property type="entry name" value="Stf3_sulfotransferase"/>
</dbReference>
<protein>
    <recommendedName>
        <fullName evidence="3">Sulfotransferase</fullName>
    </recommendedName>
</protein>
<evidence type="ECO:0008006" key="3">
    <source>
        <dbReference type="Google" id="ProtNLM"/>
    </source>
</evidence>
<evidence type="ECO:0000313" key="2">
    <source>
        <dbReference type="Proteomes" id="UP000009159"/>
    </source>
</evidence>
<organism evidence="1 2">
    <name type="scientific">Mycolicibacterium vanbaalenii (strain DSM 7251 / JCM 13017 / BCRC 16820 / KCTC 9966 / NRRL B-24157 / PYR-1)</name>
    <name type="common">Mycobacterium vanbaalenii</name>
    <dbReference type="NCBI Taxonomy" id="350058"/>
    <lineage>
        <taxon>Bacteria</taxon>
        <taxon>Bacillati</taxon>
        <taxon>Actinomycetota</taxon>
        <taxon>Actinomycetes</taxon>
        <taxon>Mycobacteriales</taxon>
        <taxon>Mycobacteriaceae</taxon>
        <taxon>Mycolicibacterium</taxon>
    </lineage>
</organism>
<dbReference type="InterPro" id="IPR027417">
    <property type="entry name" value="P-loop_NTPase"/>
</dbReference>
<name>A1T6H9_MYCVP</name>
<dbReference type="SUPFAM" id="SSF52540">
    <property type="entry name" value="P-loop containing nucleoside triphosphate hydrolases"/>
    <property type="match status" value="1"/>
</dbReference>
<dbReference type="STRING" id="350058.Mvan_1960"/>
<dbReference type="EMBL" id="CP000511">
    <property type="protein sequence ID" value="ABM12779.1"/>
    <property type="molecule type" value="Genomic_DNA"/>
</dbReference>
<sequence length="429" mass="48888">MTDTTDGFIHLDDLAEPRYSPAAQQLREMMATLAADCPLDTDILHARAREATGLDDFGPQDYRERLDRYVAELREIDMHGPGIVNFHAQLVQWLKNRLLLTDLLARHPEIEDIELVAPVVIAGLPRSGTTHLHNMLASAPTFRSLPYWESVEPFPLPAEAGIEPDPRVGRMDVAVQTMDLLMPHFALMHEMTTDHVHEEIQLLANDFSTMLMDTLAHVPRWTDYFWSTDQTSSYRYLVTQLKALQFLRGGRRWILKSPQHLGQLPVLDEVMPGVVVVFTHRDPVPVALSMIAMVTYSERMHRDKVDVPTVARAWVDRLEHLLNACVRDRDIIPTERSADITFDAFMADEIGTAERVYRVAGEPLTEESRSAIGRYLDGHRRGRHGRVYTSAEMFGLDPEELRDRFTPYMGWMRNRPARCSQAKVTSALG</sequence>
<dbReference type="Proteomes" id="UP000009159">
    <property type="component" value="Chromosome"/>
</dbReference>
<dbReference type="KEGG" id="mva:Mvan_1960"/>
<dbReference type="RefSeq" id="WP_011779195.1">
    <property type="nucleotide sequence ID" value="NC_008726.1"/>
</dbReference>
<dbReference type="Gene3D" id="3.40.50.300">
    <property type="entry name" value="P-loop containing nucleotide triphosphate hydrolases"/>
    <property type="match status" value="1"/>
</dbReference>